<dbReference type="Pfam" id="PF03445">
    <property type="entry name" value="DUF294"/>
    <property type="match status" value="1"/>
</dbReference>
<name>A0ABR8R5G4_9BACI</name>
<evidence type="ECO:0000313" key="3">
    <source>
        <dbReference type="EMBL" id="MBD7942757.1"/>
    </source>
</evidence>
<accession>A0ABR8R5G4</accession>
<proteinExistence type="predicted"/>
<dbReference type="InterPro" id="IPR018821">
    <property type="entry name" value="DUF294_put_nucleoTrafse_sb-bd"/>
</dbReference>
<evidence type="ECO:0008006" key="5">
    <source>
        <dbReference type="Google" id="ProtNLM"/>
    </source>
</evidence>
<dbReference type="InterPro" id="IPR005105">
    <property type="entry name" value="GlnD_Uridyltrans_N"/>
</dbReference>
<organism evidence="3 4">
    <name type="scientific">Psychrobacillus faecigallinarum</name>
    <dbReference type="NCBI Taxonomy" id="2762235"/>
    <lineage>
        <taxon>Bacteria</taxon>
        <taxon>Bacillati</taxon>
        <taxon>Bacillota</taxon>
        <taxon>Bacilli</taxon>
        <taxon>Bacillales</taxon>
        <taxon>Bacillaceae</taxon>
        <taxon>Psychrobacillus</taxon>
    </lineage>
</organism>
<comment type="caution">
    <text evidence="3">The sequence shown here is derived from an EMBL/GenBank/DDBJ whole genome shotgun (WGS) entry which is preliminary data.</text>
</comment>
<protein>
    <recommendedName>
        <fullName evidence="5">CBS domain-containing protein</fullName>
    </recommendedName>
</protein>
<dbReference type="Pfam" id="PF10335">
    <property type="entry name" value="DUF294_C"/>
    <property type="match status" value="1"/>
</dbReference>
<dbReference type="CDD" id="cd05401">
    <property type="entry name" value="NT_GlnE_GlnD_like"/>
    <property type="match status" value="1"/>
</dbReference>
<evidence type="ECO:0000259" key="1">
    <source>
        <dbReference type="Pfam" id="PF03445"/>
    </source>
</evidence>
<dbReference type="EMBL" id="JACSQO010000001">
    <property type="protein sequence ID" value="MBD7942757.1"/>
    <property type="molecule type" value="Genomic_DNA"/>
</dbReference>
<gene>
    <name evidence="3" type="ORF">H9650_01410</name>
</gene>
<feature type="domain" description="DUF294" evidence="2">
    <location>
        <begin position="162"/>
        <end position="294"/>
    </location>
</feature>
<evidence type="ECO:0000259" key="2">
    <source>
        <dbReference type="Pfam" id="PF10335"/>
    </source>
</evidence>
<feature type="domain" description="Protein-PII uridylyltransferase N-terminal" evidence="1">
    <location>
        <begin position="12"/>
        <end position="119"/>
    </location>
</feature>
<keyword evidence="4" id="KW-1185">Reference proteome</keyword>
<evidence type="ECO:0000313" key="4">
    <source>
        <dbReference type="Proteomes" id="UP000640786"/>
    </source>
</evidence>
<reference evidence="3 4" key="1">
    <citation type="submission" date="2020-08" db="EMBL/GenBank/DDBJ databases">
        <title>A Genomic Blueprint of the Chicken Gut Microbiome.</title>
        <authorList>
            <person name="Gilroy R."/>
            <person name="Ravi A."/>
            <person name="Getino M."/>
            <person name="Pursley I."/>
            <person name="Horton D.L."/>
            <person name="Alikhan N.-F."/>
            <person name="Baker D."/>
            <person name="Gharbi K."/>
            <person name="Hall N."/>
            <person name="Watson M."/>
            <person name="Adriaenssens E.M."/>
            <person name="Foster-Nyarko E."/>
            <person name="Jarju S."/>
            <person name="Secka A."/>
            <person name="Antonio M."/>
            <person name="Oren A."/>
            <person name="Chaudhuri R."/>
            <person name="La Ragione R.M."/>
            <person name="Hildebrand F."/>
            <person name="Pallen M.J."/>
        </authorList>
    </citation>
    <scope>NUCLEOTIDE SEQUENCE [LARGE SCALE GENOMIC DNA]</scope>
    <source>
        <strain evidence="3 4">Sa2BUA9</strain>
    </source>
</reference>
<sequence>MSYLKDTISLNVFHDQVMHKVMDVAKTTAGIPPCDFTWFITGSGGRKEQGLISDQDHGIVYEWSSEKNDAYFKTLGDELALGLNAVGYPYCKGNVMSSNPMWCKSFEQWQEQLGEWLSDEGWEAIRYLQIFFDARALYGNQSYTQQLKSIICEFIRQHPSTLPRFSSNIKYIKNVIGPVGQILVERHGPYQGNVNFKYAAFLPYVNAVRLLSIKEGVLETSTLKRINQLTRLNDYKKMLQNCEKNFIELLIYRMILLQKENYEDTHYLNINNLNKEQLQNMKRILKDGKRLHSEVIELTSIS</sequence>
<dbReference type="Proteomes" id="UP000640786">
    <property type="component" value="Unassembled WGS sequence"/>
</dbReference>